<proteinExistence type="predicted"/>
<reference evidence="1 2" key="1">
    <citation type="submission" date="2018-08" db="EMBL/GenBank/DDBJ databases">
        <title>A genome reference for cultivated species of the human gut microbiota.</title>
        <authorList>
            <person name="Zou Y."/>
            <person name="Xue W."/>
            <person name="Luo G."/>
        </authorList>
    </citation>
    <scope>NUCLEOTIDE SEQUENCE [LARGE SCALE GENOMIC DNA]</scope>
    <source>
        <strain evidence="1 2">AM26-26AC</strain>
    </source>
</reference>
<sequence>MSDDQKKQKTVTLHFFSYNEIDTGYLRSIGDRIEWSITNCVSVYCKDIPVRFRRFHIQIISVAQQYIGSEIIDDVRLSCKTISISYEGTLQNGYAILKYCKECVRIPIAIKSLDFLYYPKVERIECPDCLLDLIYAIAMYGSQISDQSQDYILSYPSSKGFDYISLQIEIK</sequence>
<gene>
    <name evidence="1" type="ORF">DW701_06025</name>
</gene>
<dbReference type="EMBL" id="QSLA01000005">
    <property type="protein sequence ID" value="RHF09962.1"/>
    <property type="molecule type" value="Genomic_DNA"/>
</dbReference>
<evidence type="ECO:0000313" key="1">
    <source>
        <dbReference type="EMBL" id="RHF09962.1"/>
    </source>
</evidence>
<name>A0A414MF13_9BACE</name>
<comment type="caution">
    <text evidence="1">The sequence shown here is derived from an EMBL/GenBank/DDBJ whole genome shotgun (WGS) entry which is preliminary data.</text>
</comment>
<accession>A0A414MF13</accession>
<protein>
    <submittedName>
        <fullName evidence="1">Uncharacterized protein</fullName>
    </submittedName>
</protein>
<evidence type="ECO:0000313" key="2">
    <source>
        <dbReference type="Proteomes" id="UP000283538"/>
    </source>
</evidence>
<organism evidence="1 2">
    <name type="scientific">Bacteroides eggerthii</name>
    <dbReference type="NCBI Taxonomy" id="28111"/>
    <lineage>
        <taxon>Bacteria</taxon>
        <taxon>Pseudomonadati</taxon>
        <taxon>Bacteroidota</taxon>
        <taxon>Bacteroidia</taxon>
        <taxon>Bacteroidales</taxon>
        <taxon>Bacteroidaceae</taxon>
        <taxon>Bacteroides</taxon>
    </lineage>
</organism>
<dbReference type="Proteomes" id="UP000283538">
    <property type="component" value="Unassembled WGS sequence"/>
</dbReference>
<dbReference type="AlphaFoldDB" id="A0A414MF13"/>